<comment type="caution">
    <text evidence="2">The sequence shown here is derived from an EMBL/GenBank/DDBJ whole genome shotgun (WGS) entry which is preliminary data.</text>
</comment>
<gene>
    <name evidence="2" type="ORF">QO231_07380</name>
</gene>
<sequence length="70" mass="7750">MHKRNIDAANSQFRMGVSNGFEMLYRAHPSEGATWAVLWPRMASHVPDAARAHRGAGHSSGEDRECATEK</sequence>
<keyword evidence="3" id="KW-1185">Reference proteome</keyword>
<evidence type="ECO:0000256" key="1">
    <source>
        <dbReference type="SAM" id="MobiDB-lite"/>
    </source>
</evidence>
<feature type="compositionally biased region" description="Basic and acidic residues" evidence="1">
    <location>
        <begin position="60"/>
        <end position="70"/>
    </location>
</feature>
<organism evidence="2 3">
    <name type="scientific">Sedimentitalea todarodis</name>
    <dbReference type="NCBI Taxonomy" id="1631240"/>
    <lineage>
        <taxon>Bacteria</taxon>
        <taxon>Pseudomonadati</taxon>
        <taxon>Pseudomonadota</taxon>
        <taxon>Alphaproteobacteria</taxon>
        <taxon>Rhodobacterales</taxon>
        <taxon>Paracoccaceae</taxon>
        <taxon>Sedimentitalea</taxon>
    </lineage>
</organism>
<proteinExistence type="predicted"/>
<reference evidence="3" key="1">
    <citation type="submission" date="2023-05" db="EMBL/GenBank/DDBJ databases">
        <title>Sedimentitalea sp. nov. JM2-8.</title>
        <authorList>
            <person name="Huang J."/>
        </authorList>
    </citation>
    <scope>NUCLEOTIDE SEQUENCE [LARGE SCALE GENOMIC DNA]</scope>
    <source>
        <strain evidence="3">KHS03</strain>
    </source>
</reference>
<protein>
    <submittedName>
        <fullName evidence="2">Uncharacterized protein</fullName>
    </submittedName>
</protein>
<evidence type="ECO:0000313" key="2">
    <source>
        <dbReference type="EMBL" id="MDU9003673.1"/>
    </source>
</evidence>
<feature type="region of interest" description="Disordered" evidence="1">
    <location>
        <begin position="49"/>
        <end position="70"/>
    </location>
</feature>
<name>A0ABU3VC72_9RHOB</name>
<accession>A0ABU3VC72</accession>
<dbReference type="Proteomes" id="UP001255416">
    <property type="component" value="Unassembled WGS sequence"/>
</dbReference>
<dbReference type="RefSeq" id="WP_316774754.1">
    <property type="nucleotide sequence ID" value="NZ_JASMWN010000004.1"/>
</dbReference>
<evidence type="ECO:0000313" key="3">
    <source>
        <dbReference type="Proteomes" id="UP001255416"/>
    </source>
</evidence>
<dbReference type="EMBL" id="JASMWN010000004">
    <property type="protein sequence ID" value="MDU9003673.1"/>
    <property type="molecule type" value="Genomic_DNA"/>
</dbReference>